<keyword evidence="18" id="KW-1185">Reference proteome</keyword>
<dbReference type="HAMAP" id="MF_00138">
    <property type="entry name" value="GARS"/>
    <property type="match status" value="1"/>
</dbReference>
<keyword evidence="7 15" id="KW-0547">Nucleotide-binding</keyword>
<feature type="domain" description="ATP-grasp" evidence="16">
    <location>
        <begin position="107"/>
        <end position="316"/>
    </location>
</feature>
<evidence type="ECO:0000256" key="14">
    <source>
        <dbReference type="HAMAP-Rule" id="MF_00138"/>
    </source>
</evidence>
<keyword evidence="9 15" id="KW-0067">ATP-binding</keyword>
<dbReference type="EMBL" id="QGGY01000016">
    <property type="protein sequence ID" value="PWJ72774.1"/>
    <property type="molecule type" value="Genomic_DNA"/>
</dbReference>
<evidence type="ECO:0000313" key="18">
    <source>
        <dbReference type="Proteomes" id="UP000245412"/>
    </source>
</evidence>
<dbReference type="Gene3D" id="3.30.1490.20">
    <property type="entry name" value="ATP-grasp fold, A domain"/>
    <property type="match status" value="1"/>
</dbReference>
<evidence type="ECO:0000256" key="6">
    <source>
        <dbReference type="ARBA" id="ARBA00022723"/>
    </source>
</evidence>
<keyword evidence="5 14" id="KW-0436">Ligase</keyword>
<dbReference type="FunFam" id="3.30.1490.20:FF:000006">
    <property type="entry name" value="phosphoribosylamine--glycine ligase, chloroplastic-like"/>
    <property type="match status" value="1"/>
</dbReference>
<name>A0AB73SZ89_9FIRM</name>
<gene>
    <name evidence="14" type="primary">purD</name>
    <name evidence="17" type="ORF">C7383_11688</name>
</gene>
<evidence type="ECO:0000256" key="7">
    <source>
        <dbReference type="ARBA" id="ARBA00022741"/>
    </source>
</evidence>
<dbReference type="Gene3D" id="3.30.470.20">
    <property type="entry name" value="ATP-grasp fold, B domain"/>
    <property type="match status" value="1"/>
</dbReference>
<dbReference type="SMART" id="SM01209">
    <property type="entry name" value="GARS_A"/>
    <property type="match status" value="1"/>
</dbReference>
<comment type="caution">
    <text evidence="17">The sequence shown here is derived from an EMBL/GenBank/DDBJ whole genome shotgun (WGS) entry which is preliminary data.</text>
</comment>
<dbReference type="Gene3D" id="3.90.600.10">
    <property type="entry name" value="Phosphoribosylglycinamide synthetase, C-terminal domain"/>
    <property type="match status" value="1"/>
</dbReference>
<dbReference type="InterPro" id="IPR011761">
    <property type="entry name" value="ATP-grasp"/>
</dbReference>
<sequence length="423" mass="46069">MKILIVGSGGREHAIAWKTAQSPKADKIYCAPGNAGIAEYAQCVNIGAMEFDKLADFAAAHEIDLTVIGMDDPLVGGIVDVFEARGLKVFGPKQNAAVLEGSKAFSKDLMKKYNIPTAAYENFDDAEEALKYLETAKFPIVLKADGLALGKGVLICQNLEEAREGVKSIMEDKKFGSAGNRMVVEEFMTGREVSVLTFVDGKTIKTMTSAQDHKRAGDGDTGLNTGGMGTFSPSPFYTDEVDEFCKKYVYQATVDAMAAEGRPFKGIIFFGLMLTPDGPKVLEYNARFGDPEAQVVLPRMKNDIIDVFEACVDGTLDKIDLEFEDNAAVCVVLASDGYPVSYEKGFVIKGLENFKDKDGYYVFHAGSKQTEKGIVTNGGRVLGVTAKGKDLKEARANAYEAVNWIDFENKYYRHDIGKAIDEA</sequence>
<dbReference type="RefSeq" id="WP_109748241.1">
    <property type="nucleotide sequence ID" value="NZ_CABJAT010000004.1"/>
</dbReference>
<dbReference type="PANTHER" id="PTHR43472">
    <property type="entry name" value="PHOSPHORIBOSYLAMINE--GLYCINE LIGASE"/>
    <property type="match status" value="1"/>
</dbReference>
<evidence type="ECO:0000256" key="4">
    <source>
        <dbReference type="ARBA" id="ARBA00013255"/>
    </source>
</evidence>
<dbReference type="InterPro" id="IPR020560">
    <property type="entry name" value="PRibGlycinamide_synth_C-dom"/>
</dbReference>
<dbReference type="Pfam" id="PF02844">
    <property type="entry name" value="GARS_N"/>
    <property type="match status" value="1"/>
</dbReference>
<dbReference type="GO" id="GO:0006189">
    <property type="term" value="P:'de novo' IMP biosynthetic process"/>
    <property type="evidence" value="ECO:0007669"/>
    <property type="project" value="UniProtKB-UniRule"/>
</dbReference>
<dbReference type="SUPFAM" id="SSF51246">
    <property type="entry name" value="Rudiment single hybrid motif"/>
    <property type="match status" value="1"/>
</dbReference>
<organism evidence="17 18">
    <name type="scientific">Murimonas intestini</name>
    <dbReference type="NCBI Taxonomy" id="1337051"/>
    <lineage>
        <taxon>Bacteria</taxon>
        <taxon>Bacillati</taxon>
        <taxon>Bacillota</taxon>
        <taxon>Clostridia</taxon>
        <taxon>Lachnospirales</taxon>
        <taxon>Lachnospiraceae</taxon>
        <taxon>Murimonas</taxon>
    </lineage>
</organism>
<dbReference type="InterPro" id="IPR037123">
    <property type="entry name" value="PRibGlycinamide_synth_C_sf"/>
</dbReference>
<evidence type="ECO:0000259" key="16">
    <source>
        <dbReference type="PROSITE" id="PS50975"/>
    </source>
</evidence>
<evidence type="ECO:0000256" key="1">
    <source>
        <dbReference type="ARBA" id="ARBA00001936"/>
    </source>
</evidence>
<evidence type="ECO:0000256" key="2">
    <source>
        <dbReference type="ARBA" id="ARBA00001946"/>
    </source>
</evidence>
<dbReference type="AlphaFoldDB" id="A0AB73SZ89"/>
<dbReference type="InterPro" id="IPR020562">
    <property type="entry name" value="PRibGlycinamide_synth_N"/>
</dbReference>
<dbReference type="FunFam" id="3.90.600.10:FF:000001">
    <property type="entry name" value="Trifunctional purine biosynthetic protein adenosine-3"/>
    <property type="match status" value="1"/>
</dbReference>
<dbReference type="EC" id="6.3.4.13" evidence="4 14"/>
<dbReference type="InterPro" id="IPR000115">
    <property type="entry name" value="PRibGlycinamide_synth"/>
</dbReference>
<reference evidence="17 18" key="1">
    <citation type="submission" date="2018-05" db="EMBL/GenBank/DDBJ databases">
        <authorList>
            <person name="Goeker M."/>
            <person name="Huntemann M."/>
            <person name="Clum A."/>
            <person name="Pillay M."/>
            <person name="Palaniappan K."/>
            <person name="Varghese N."/>
            <person name="Mikhailova N."/>
            <person name="Stamatis D."/>
            <person name="Reddy T."/>
            <person name="Daum C."/>
            <person name="Shapiro N."/>
            <person name="Ivanova N."/>
            <person name="Kyrpides N."/>
            <person name="Woyke T."/>
        </authorList>
    </citation>
    <scope>NUCLEOTIDE SEQUENCE [LARGE SCALE GENOMIC DNA]</scope>
    <source>
        <strain evidence="17 18">DSM 26524</strain>
    </source>
</reference>
<dbReference type="InterPro" id="IPR020559">
    <property type="entry name" value="PRibGlycinamide_synth_CS"/>
</dbReference>
<dbReference type="GO" id="GO:0009113">
    <property type="term" value="P:purine nucleobase biosynthetic process"/>
    <property type="evidence" value="ECO:0007669"/>
    <property type="project" value="InterPro"/>
</dbReference>
<dbReference type="SMART" id="SM01210">
    <property type="entry name" value="GARS_C"/>
    <property type="match status" value="1"/>
</dbReference>
<dbReference type="InterPro" id="IPR020561">
    <property type="entry name" value="PRibGlycinamid_synth_ATP-grasp"/>
</dbReference>
<dbReference type="InterPro" id="IPR011054">
    <property type="entry name" value="Rudment_hybrid_motif"/>
</dbReference>
<evidence type="ECO:0000256" key="13">
    <source>
        <dbReference type="ARBA" id="ARBA00042864"/>
    </source>
</evidence>
<dbReference type="FunFam" id="3.40.50.20:FF:000006">
    <property type="entry name" value="Phosphoribosylamine--glycine ligase, chloroplastic"/>
    <property type="match status" value="1"/>
</dbReference>
<comment type="cofactor">
    <cofactor evidence="2">
        <name>Mg(2+)</name>
        <dbReference type="ChEBI" id="CHEBI:18420"/>
    </cofactor>
</comment>
<dbReference type="Proteomes" id="UP000245412">
    <property type="component" value="Unassembled WGS sequence"/>
</dbReference>
<protein>
    <recommendedName>
        <fullName evidence="4 14">Phosphoribosylamine--glycine ligase</fullName>
        <ecNumber evidence="4 14">6.3.4.13</ecNumber>
    </recommendedName>
    <alternativeName>
        <fullName evidence="14">GARS</fullName>
    </alternativeName>
    <alternativeName>
        <fullName evidence="12 14">Glycinamide ribonucleotide synthetase</fullName>
    </alternativeName>
    <alternativeName>
        <fullName evidence="13 14">Phosphoribosylglycinamide synthetase</fullName>
    </alternativeName>
</protein>
<dbReference type="InterPro" id="IPR016185">
    <property type="entry name" value="PreATP-grasp_dom_sf"/>
</dbReference>
<comment type="similarity">
    <text evidence="11 14">Belongs to the GARS family.</text>
</comment>
<keyword evidence="10" id="KW-0464">Manganese</keyword>
<keyword evidence="8 14" id="KW-0658">Purine biosynthesis</keyword>
<dbReference type="GO" id="GO:0004637">
    <property type="term" value="F:phosphoribosylamine-glycine ligase activity"/>
    <property type="evidence" value="ECO:0007669"/>
    <property type="project" value="UniProtKB-UniRule"/>
</dbReference>
<dbReference type="GO" id="GO:0046872">
    <property type="term" value="F:metal ion binding"/>
    <property type="evidence" value="ECO:0007669"/>
    <property type="project" value="UniProtKB-KW"/>
</dbReference>
<comment type="pathway">
    <text evidence="3 14">Purine metabolism; IMP biosynthesis via de novo pathway; N(1)-(5-phospho-D-ribosyl)glycinamide from 5-phospho-alpha-D-ribose 1-diphosphate: step 2/2.</text>
</comment>
<accession>A0AB73SZ89</accession>
<evidence type="ECO:0000256" key="15">
    <source>
        <dbReference type="PROSITE-ProRule" id="PRU00409"/>
    </source>
</evidence>
<evidence type="ECO:0000256" key="11">
    <source>
        <dbReference type="ARBA" id="ARBA00038345"/>
    </source>
</evidence>
<evidence type="ECO:0000256" key="8">
    <source>
        <dbReference type="ARBA" id="ARBA00022755"/>
    </source>
</evidence>
<comment type="cofactor">
    <cofactor evidence="1">
        <name>Mn(2+)</name>
        <dbReference type="ChEBI" id="CHEBI:29035"/>
    </cofactor>
</comment>
<evidence type="ECO:0000313" key="17">
    <source>
        <dbReference type="EMBL" id="PWJ72774.1"/>
    </source>
</evidence>
<dbReference type="FunFam" id="3.30.470.20:FF:000018">
    <property type="entry name" value="Trifunctional purine biosynthetic protein adenosine-3"/>
    <property type="match status" value="1"/>
</dbReference>
<dbReference type="Pfam" id="PF02843">
    <property type="entry name" value="GARS_C"/>
    <property type="match status" value="1"/>
</dbReference>
<dbReference type="SUPFAM" id="SSF52440">
    <property type="entry name" value="PreATP-grasp domain"/>
    <property type="match status" value="1"/>
</dbReference>
<dbReference type="GO" id="GO:0005524">
    <property type="term" value="F:ATP binding"/>
    <property type="evidence" value="ECO:0007669"/>
    <property type="project" value="UniProtKB-UniRule"/>
</dbReference>
<comment type="catalytic activity">
    <reaction evidence="14">
        <text>5-phospho-beta-D-ribosylamine + glycine + ATP = N(1)-(5-phospho-beta-D-ribosyl)glycinamide + ADP + phosphate + H(+)</text>
        <dbReference type="Rhea" id="RHEA:17453"/>
        <dbReference type="ChEBI" id="CHEBI:15378"/>
        <dbReference type="ChEBI" id="CHEBI:30616"/>
        <dbReference type="ChEBI" id="CHEBI:43474"/>
        <dbReference type="ChEBI" id="CHEBI:57305"/>
        <dbReference type="ChEBI" id="CHEBI:58681"/>
        <dbReference type="ChEBI" id="CHEBI:143788"/>
        <dbReference type="ChEBI" id="CHEBI:456216"/>
        <dbReference type="EC" id="6.3.4.13"/>
    </reaction>
</comment>
<keyword evidence="6" id="KW-0479">Metal-binding</keyword>
<dbReference type="PANTHER" id="PTHR43472:SF1">
    <property type="entry name" value="PHOSPHORIBOSYLAMINE--GLYCINE LIGASE, CHLOROPLASTIC"/>
    <property type="match status" value="1"/>
</dbReference>
<evidence type="ECO:0000256" key="3">
    <source>
        <dbReference type="ARBA" id="ARBA00005174"/>
    </source>
</evidence>
<dbReference type="SUPFAM" id="SSF56059">
    <property type="entry name" value="Glutathione synthetase ATP-binding domain-like"/>
    <property type="match status" value="1"/>
</dbReference>
<dbReference type="PROSITE" id="PS50975">
    <property type="entry name" value="ATP_GRASP"/>
    <property type="match status" value="1"/>
</dbReference>
<dbReference type="PROSITE" id="PS00184">
    <property type="entry name" value="GARS"/>
    <property type="match status" value="1"/>
</dbReference>
<evidence type="ECO:0000256" key="5">
    <source>
        <dbReference type="ARBA" id="ARBA00022598"/>
    </source>
</evidence>
<dbReference type="NCBIfam" id="TIGR00877">
    <property type="entry name" value="purD"/>
    <property type="match status" value="1"/>
</dbReference>
<evidence type="ECO:0000256" key="12">
    <source>
        <dbReference type="ARBA" id="ARBA00042242"/>
    </source>
</evidence>
<dbReference type="Gene3D" id="3.40.50.20">
    <property type="match status" value="1"/>
</dbReference>
<dbReference type="Pfam" id="PF01071">
    <property type="entry name" value="GARS_A"/>
    <property type="match status" value="1"/>
</dbReference>
<evidence type="ECO:0000256" key="9">
    <source>
        <dbReference type="ARBA" id="ARBA00022840"/>
    </source>
</evidence>
<proteinExistence type="inferred from homology"/>
<evidence type="ECO:0000256" key="10">
    <source>
        <dbReference type="ARBA" id="ARBA00023211"/>
    </source>
</evidence>
<dbReference type="InterPro" id="IPR013815">
    <property type="entry name" value="ATP_grasp_subdomain_1"/>
</dbReference>